<gene>
    <name evidence="2" type="ORF">NGM99_03180</name>
</gene>
<dbReference type="Proteomes" id="UP001205906">
    <property type="component" value="Unassembled WGS sequence"/>
</dbReference>
<comment type="caution">
    <text evidence="2">The sequence shown here is derived from an EMBL/GenBank/DDBJ whole genome shotgun (WGS) entry which is preliminary data.</text>
</comment>
<dbReference type="Gene3D" id="1.10.3680.10">
    <property type="entry name" value="TerB-like"/>
    <property type="match status" value="1"/>
</dbReference>
<keyword evidence="3" id="KW-1185">Reference proteome</keyword>
<evidence type="ECO:0000256" key="1">
    <source>
        <dbReference type="SAM" id="MobiDB-lite"/>
    </source>
</evidence>
<dbReference type="InterPro" id="IPR029024">
    <property type="entry name" value="TerB-like"/>
</dbReference>
<evidence type="ECO:0000313" key="3">
    <source>
        <dbReference type="Proteomes" id="UP001205906"/>
    </source>
</evidence>
<dbReference type="RefSeq" id="WP_252815930.1">
    <property type="nucleotide sequence ID" value="NZ_JAMXQS010000002.1"/>
</dbReference>
<protein>
    <submittedName>
        <fullName evidence="2">Tellurite resistance TerB family protein</fullName>
    </submittedName>
</protein>
<proteinExistence type="predicted"/>
<name>A0ABT1C2S6_9HYPH</name>
<dbReference type="SUPFAM" id="SSF158682">
    <property type="entry name" value="TerB-like"/>
    <property type="match status" value="1"/>
</dbReference>
<dbReference type="InterPro" id="IPR007486">
    <property type="entry name" value="YebE"/>
</dbReference>
<reference evidence="2 3" key="1">
    <citation type="submission" date="2022-06" db="EMBL/GenBank/DDBJ databases">
        <title>Mesorhizobium sp. strain RP14 Genome sequencing and assembly.</title>
        <authorList>
            <person name="Kim I."/>
        </authorList>
    </citation>
    <scope>NUCLEOTIDE SEQUENCE [LARGE SCALE GENOMIC DNA]</scope>
    <source>
        <strain evidence="3">RP14(2022)</strain>
    </source>
</reference>
<evidence type="ECO:0000313" key="2">
    <source>
        <dbReference type="EMBL" id="MCO6048788.1"/>
    </source>
</evidence>
<dbReference type="Pfam" id="PF04391">
    <property type="entry name" value="DUF533"/>
    <property type="match status" value="1"/>
</dbReference>
<dbReference type="CDD" id="cd07178">
    <property type="entry name" value="terB_like_YebE"/>
    <property type="match status" value="1"/>
</dbReference>
<accession>A0ABT1C2S6</accession>
<sequence length="281" mass="28269">MFDPKKLLDSFLGAGAQGRSSQGAGGGLGDLLGGLTGGRSGGFGGQGGGLGGLTDRLGSSDGIKGAAGQVFETARNNPIAAGAILAGVLGTGAGRGIAGSAIKLGGLAAIASMAYKAYQDHQAGKSPQEVPNTGTAEPELLPPPANTDFHPASAPQGENDFALTLIRVMIAAAKADGQVDEEELARIGDRSQTAGLEDEAGQFLQDELKKPIDLDSIVSGAQTEAQKVELYTAARLAVDADSRAERGFLDQLAGRLGLEDALIDHIEATVKSATVPAAPTV</sequence>
<organism evidence="2 3">
    <name type="scientific">Mesorhizobium liriopis</name>
    <dbReference type="NCBI Taxonomy" id="2953882"/>
    <lineage>
        <taxon>Bacteria</taxon>
        <taxon>Pseudomonadati</taxon>
        <taxon>Pseudomonadota</taxon>
        <taxon>Alphaproteobacteria</taxon>
        <taxon>Hyphomicrobiales</taxon>
        <taxon>Phyllobacteriaceae</taxon>
        <taxon>Mesorhizobium</taxon>
    </lineage>
</organism>
<feature type="region of interest" description="Disordered" evidence="1">
    <location>
        <begin position="122"/>
        <end position="156"/>
    </location>
</feature>
<dbReference type="EMBL" id="JAMXQS010000002">
    <property type="protein sequence ID" value="MCO6048788.1"/>
    <property type="molecule type" value="Genomic_DNA"/>
</dbReference>